<organism evidence="3 4">
    <name type="scientific">Gossypium arboreum</name>
    <name type="common">Tree cotton</name>
    <name type="synonym">Gossypium nanking</name>
    <dbReference type="NCBI Taxonomy" id="29729"/>
    <lineage>
        <taxon>Eukaryota</taxon>
        <taxon>Viridiplantae</taxon>
        <taxon>Streptophyta</taxon>
        <taxon>Embryophyta</taxon>
        <taxon>Tracheophyta</taxon>
        <taxon>Spermatophyta</taxon>
        <taxon>Magnoliopsida</taxon>
        <taxon>eudicotyledons</taxon>
        <taxon>Gunneridae</taxon>
        <taxon>Pentapetalae</taxon>
        <taxon>rosids</taxon>
        <taxon>malvids</taxon>
        <taxon>Malvales</taxon>
        <taxon>Malvaceae</taxon>
        <taxon>Malvoideae</taxon>
        <taxon>Gossypium</taxon>
    </lineage>
</organism>
<name>A0ABR0PJP4_GOSAR</name>
<dbReference type="PANTHER" id="PTHR35317:SF27">
    <property type="entry name" value="RETROVIRUS-RELATED POL POLYPROTEIN FROM TRANSPOSON TNT 1-94"/>
    <property type="match status" value="1"/>
</dbReference>
<dbReference type="Proteomes" id="UP001358586">
    <property type="component" value="Chromosome 6"/>
</dbReference>
<gene>
    <name evidence="3" type="ORF">PVK06_019259</name>
</gene>
<keyword evidence="4" id="KW-1185">Reference proteome</keyword>
<feature type="domain" description="CCHC-type" evidence="2">
    <location>
        <begin position="123"/>
        <end position="138"/>
    </location>
</feature>
<dbReference type="SUPFAM" id="SSF57756">
    <property type="entry name" value="Retrovirus zinc finger-like domains"/>
    <property type="match status" value="1"/>
</dbReference>
<evidence type="ECO:0000256" key="1">
    <source>
        <dbReference type="PROSITE-ProRule" id="PRU00047"/>
    </source>
</evidence>
<dbReference type="PROSITE" id="PS50158">
    <property type="entry name" value="ZF_CCHC"/>
    <property type="match status" value="1"/>
</dbReference>
<evidence type="ECO:0000259" key="2">
    <source>
        <dbReference type="PROSITE" id="PS50158"/>
    </source>
</evidence>
<dbReference type="PANTHER" id="PTHR35317">
    <property type="entry name" value="OS04G0629600 PROTEIN"/>
    <property type="match status" value="1"/>
</dbReference>
<dbReference type="Pfam" id="PF14223">
    <property type="entry name" value="Retrotran_gag_2"/>
    <property type="match status" value="1"/>
</dbReference>
<evidence type="ECO:0000313" key="4">
    <source>
        <dbReference type="Proteomes" id="UP001358586"/>
    </source>
</evidence>
<keyword evidence="1" id="KW-0479">Metal-binding</keyword>
<keyword evidence="1" id="KW-0863">Zinc-finger</keyword>
<reference evidence="3 4" key="1">
    <citation type="submission" date="2023-03" db="EMBL/GenBank/DDBJ databases">
        <title>WGS of Gossypium arboreum.</title>
        <authorList>
            <person name="Yu D."/>
        </authorList>
    </citation>
    <scope>NUCLEOTIDE SEQUENCE [LARGE SCALE GENOMIC DNA]</scope>
    <source>
        <tissue evidence="3">Leaf</tissue>
    </source>
</reference>
<keyword evidence="1" id="KW-0862">Zinc</keyword>
<dbReference type="InterPro" id="IPR001878">
    <property type="entry name" value="Znf_CCHC"/>
</dbReference>
<dbReference type="InterPro" id="IPR036875">
    <property type="entry name" value="Znf_CCHC_sf"/>
</dbReference>
<protein>
    <recommendedName>
        <fullName evidence="2">CCHC-type domain-containing protein</fullName>
    </recommendedName>
</protein>
<dbReference type="EMBL" id="JARKNE010000006">
    <property type="protein sequence ID" value="KAK5824484.1"/>
    <property type="molecule type" value="Genomic_DNA"/>
</dbReference>
<proteinExistence type="predicted"/>
<comment type="caution">
    <text evidence="3">The sequence shown here is derived from an EMBL/GenBank/DDBJ whole genome shotgun (WGS) entry which is preliminary data.</text>
</comment>
<evidence type="ECO:0000313" key="3">
    <source>
        <dbReference type="EMBL" id="KAK5824484.1"/>
    </source>
</evidence>
<accession>A0ABR0PJP4</accession>
<sequence>MKKGETINEYFVKMMVVTNQIRSNGEAILDSIVVKKILRTLTECFTYVVISIEEVKDTRTMSIDELQNSLFVHEQKFKRMDREEYQVLRVVVGDERLGGKEHGAYRGRERGRERSFDKAIVECYKCYKLGHFQYECPR</sequence>